<evidence type="ECO:0000313" key="5">
    <source>
        <dbReference type="Proteomes" id="UP001208186"/>
    </source>
</evidence>
<name>A0AAE3ICB1_9EURY</name>
<dbReference type="InterPro" id="IPR055713">
    <property type="entry name" value="DUF7289"/>
</dbReference>
<dbReference type="EMBL" id="JAOPKC010000001">
    <property type="protein sequence ID" value="MCU4716615.1"/>
    <property type="molecule type" value="Genomic_DNA"/>
</dbReference>
<dbReference type="Proteomes" id="UP001208186">
    <property type="component" value="Unassembled WGS sequence"/>
</dbReference>
<organism evidence="4 6">
    <name type="scientific">Halapricum hydrolyticum</name>
    <dbReference type="NCBI Taxonomy" id="2979991"/>
    <lineage>
        <taxon>Archaea</taxon>
        <taxon>Methanobacteriati</taxon>
        <taxon>Methanobacteriota</taxon>
        <taxon>Stenosarchaea group</taxon>
        <taxon>Halobacteria</taxon>
        <taxon>Halobacteriales</taxon>
        <taxon>Haloarculaceae</taxon>
        <taxon>Halapricum</taxon>
    </lineage>
</organism>
<keyword evidence="5" id="KW-1185">Reference proteome</keyword>
<dbReference type="Proteomes" id="UP001209746">
    <property type="component" value="Unassembled WGS sequence"/>
</dbReference>
<protein>
    <submittedName>
        <fullName evidence="4">Uncharacterized protein</fullName>
    </submittedName>
</protein>
<feature type="region of interest" description="Disordered" evidence="1">
    <location>
        <begin position="1"/>
        <end position="23"/>
    </location>
</feature>
<gene>
    <name evidence="4" type="ORF">OB914_02175</name>
    <name evidence="3" type="ORF">OB916_00845</name>
</gene>
<dbReference type="AlphaFoldDB" id="A0AAE3ICB1"/>
<keyword evidence="2" id="KW-0812">Transmembrane</keyword>
<evidence type="ECO:0000313" key="3">
    <source>
        <dbReference type="EMBL" id="MCU4716615.1"/>
    </source>
</evidence>
<keyword evidence="2" id="KW-0472">Membrane</keyword>
<feature type="transmembrane region" description="Helical" evidence="2">
    <location>
        <begin position="33"/>
        <end position="55"/>
    </location>
</feature>
<evidence type="ECO:0000313" key="4">
    <source>
        <dbReference type="EMBL" id="MCU4725780.1"/>
    </source>
</evidence>
<dbReference type="EMBL" id="JAOPKD010000001">
    <property type="protein sequence ID" value="MCU4725780.1"/>
    <property type="molecule type" value="Genomic_DNA"/>
</dbReference>
<dbReference type="RefSeq" id="WP_315907382.1">
    <property type="nucleotide sequence ID" value="NZ_JAOPKC010000001.1"/>
</dbReference>
<keyword evidence="2" id="KW-1133">Transmembrane helix</keyword>
<comment type="caution">
    <text evidence="4">The sequence shown here is derived from an EMBL/GenBank/DDBJ whole genome shotgun (WGS) entry which is preliminary data.</text>
</comment>
<sequence>MDRHTTSETDRRGTTEADQRGRPAMDRRAISEVLGFALVFGLIVSLVILVSVVGFDELEDTRDREELNNAERAFDVLADNMRDIHAEGAPSRATEINLESARLEVGEPISINVTGVNQTGASFDNVFTSQPIVYASGDSTLVYAGGAVFRTQGDGGFAVNEPPFVLNSKRVVLPIVQTRHQGEVTSTSGSTVRVRAENRQRQLVRGFNESPTSFDKIIINITSPRSNLWRDYLTSQNGVTNCTQPRPNNIRCTIDNPQSVFASRTLVNYAFES</sequence>
<dbReference type="Pfam" id="PF23960">
    <property type="entry name" value="DUF7289"/>
    <property type="match status" value="1"/>
</dbReference>
<proteinExistence type="predicted"/>
<evidence type="ECO:0000256" key="2">
    <source>
        <dbReference type="SAM" id="Phobius"/>
    </source>
</evidence>
<accession>A0AAE3ICB1</accession>
<evidence type="ECO:0000313" key="6">
    <source>
        <dbReference type="Proteomes" id="UP001209746"/>
    </source>
</evidence>
<evidence type="ECO:0000256" key="1">
    <source>
        <dbReference type="SAM" id="MobiDB-lite"/>
    </source>
</evidence>
<reference evidence="4" key="1">
    <citation type="submission" date="2023-02" db="EMBL/GenBank/DDBJ databases">
        <title>Enrichment on poylsaccharides allowed isolation of novel metabolic and taxonomic groups of Haloarchaea.</title>
        <authorList>
            <person name="Sorokin D.Y."/>
            <person name="Elcheninov A.G."/>
            <person name="Khizhniak T.V."/>
            <person name="Kolganova T.V."/>
            <person name="Kublanov I.V."/>
        </authorList>
    </citation>
    <scope>NUCLEOTIDE SEQUENCE</scope>
    <source>
        <strain evidence="3 5">HArc-curdl5-1</strain>
        <strain evidence="4">HArc-curdl7</strain>
    </source>
</reference>